<accession>A0A1Y1WDD8</accession>
<dbReference type="Proteomes" id="UP000193922">
    <property type="component" value="Unassembled WGS sequence"/>
</dbReference>
<sequence>MKFSSAIATISVILGASALVQAMPAYEWSKYESYDQCVKAHDGKVSWPYPGPGDCHNVGTCECLPGGNVGCIC</sequence>
<evidence type="ECO:0000313" key="3">
    <source>
        <dbReference type="Proteomes" id="UP000193922"/>
    </source>
</evidence>
<dbReference type="GeneID" id="63803763"/>
<dbReference type="AlphaFoldDB" id="A0A1Y1WDD8"/>
<keyword evidence="1" id="KW-0732">Signal</keyword>
<proteinExistence type="predicted"/>
<dbReference type="RefSeq" id="XP_040745056.1">
    <property type="nucleotide sequence ID" value="XM_040887115.1"/>
</dbReference>
<evidence type="ECO:0000256" key="1">
    <source>
        <dbReference type="SAM" id="SignalP"/>
    </source>
</evidence>
<comment type="caution">
    <text evidence="2">The sequence shown here is derived from an EMBL/GenBank/DDBJ whole genome shotgun (WGS) entry which is preliminary data.</text>
</comment>
<feature type="signal peptide" evidence="1">
    <location>
        <begin position="1"/>
        <end position="22"/>
    </location>
</feature>
<gene>
    <name evidence="2" type="ORF">DL89DRAFT_266544</name>
</gene>
<name>A0A1Y1WDD8_9FUNG</name>
<organism evidence="2 3">
    <name type="scientific">Linderina pennispora</name>
    <dbReference type="NCBI Taxonomy" id="61395"/>
    <lineage>
        <taxon>Eukaryota</taxon>
        <taxon>Fungi</taxon>
        <taxon>Fungi incertae sedis</taxon>
        <taxon>Zoopagomycota</taxon>
        <taxon>Kickxellomycotina</taxon>
        <taxon>Kickxellomycetes</taxon>
        <taxon>Kickxellales</taxon>
        <taxon>Kickxellaceae</taxon>
        <taxon>Linderina</taxon>
    </lineage>
</organism>
<protein>
    <submittedName>
        <fullName evidence="2">Uncharacterized protein</fullName>
    </submittedName>
</protein>
<reference evidence="2 3" key="1">
    <citation type="submission" date="2016-07" db="EMBL/GenBank/DDBJ databases">
        <title>Pervasive Adenine N6-methylation of Active Genes in Fungi.</title>
        <authorList>
            <consortium name="DOE Joint Genome Institute"/>
            <person name="Mondo S.J."/>
            <person name="Dannebaum R.O."/>
            <person name="Kuo R.C."/>
            <person name="Labutti K."/>
            <person name="Haridas S."/>
            <person name="Kuo A."/>
            <person name="Salamov A."/>
            <person name="Ahrendt S.R."/>
            <person name="Lipzen A."/>
            <person name="Sullivan W."/>
            <person name="Andreopoulos W.B."/>
            <person name="Clum A."/>
            <person name="Lindquist E."/>
            <person name="Daum C."/>
            <person name="Ramamoorthy G.K."/>
            <person name="Gryganskyi A."/>
            <person name="Culley D."/>
            <person name="Magnuson J.K."/>
            <person name="James T.Y."/>
            <person name="O'Malley M.A."/>
            <person name="Stajich J.E."/>
            <person name="Spatafora J.W."/>
            <person name="Visel A."/>
            <person name="Grigoriev I.V."/>
        </authorList>
    </citation>
    <scope>NUCLEOTIDE SEQUENCE [LARGE SCALE GENOMIC DNA]</scope>
    <source>
        <strain evidence="2 3">ATCC 12442</strain>
    </source>
</reference>
<keyword evidence="3" id="KW-1185">Reference proteome</keyword>
<feature type="chain" id="PRO_5012417737" evidence="1">
    <location>
        <begin position="23"/>
        <end position="73"/>
    </location>
</feature>
<dbReference type="OrthoDB" id="5548684at2759"/>
<dbReference type="EMBL" id="MCFD01000004">
    <property type="protein sequence ID" value="ORX71541.1"/>
    <property type="molecule type" value="Genomic_DNA"/>
</dbReference>
<evidence type="ECO:0000313" key="2">
    <source>
        <dbReference type="EMBL" id="ORX71541.1"/>
    </source>
</evidence>